<dbReference type="KEGG" id="gog:C1280_22730"/>
<evidence type="ECO:0000313" key="2">
    <source>
        <dbReference type="Proteomes" id="UP000245802"/>
    </source>
</evidence>
<protein>
    <submittedName>
        <fullName evidence="1">DUF3160 domain-containing protein</fullName>
    </submittedName>
</protein>
<gene>
    <name evidence="1" type="ORF">C1280_22730</name>
</gene>
<accession>A0A2Z3HE10</accession>
<name>A0A2Z3HE10_9BACT</name>
<proteinExistence type="predicted"/>
<dbReference type="Pfam" id="PF11369">
    <property type="entry name" value="DUF3160"/>
    <property type="match status" value="2"/>
</dbReference>
<dbReference type="AlphaFoldDB" id="A0A2Z3HE10"/>
<reference evidence="1 2" key="1">
    <citation type="submission" date="2018-01" db="EMBL/GenBank/DDBJ databases">
        <title>G. obscuriglobus.</title>
        <authorList>
            <person name="Franke J."/>
            <person name="Blomberg W."/>
            <person name="Selmecki A."/>
        </authorList>
    </citation>
    <scope>NUCLEOTIDE SEQUENCE [LARGE SCALE GENOMIC DNA]</scope>
    <source>
        <strain evidence="1 2">DSM 5831</strain>
    </source>
</reference>
<sequence length="751" mass="83549">MSILAFSFEGVLMLRFARVLLPTALAVALTGSAPGAPPEAPVDPGWVEVARKNGLTAAEIKLLREQKFLVTGTTRRQVFSPYVGNDVPVFITSDSVLSAYHVLLEESIYRMELANSRKLPGVLARAVKNLDEAAASFPGRAQLAKPATKRAAIFLGVARNLLDDKILPNDADVSGDVQAEVKRVVAGVGTEKPTWLGPPDRGFAAVDYSRFTPRGFYTRTPALQRHFRAVAWLQAIPFRLDRDEELVAFVLMRRAYFGAQPNAQIDQSIWDSFRAFLGNRDDWDLSDVWHSPKDLTNAELDRVRQKYAGSGESWKSQINDQLRVAPTEPGAGSELAFRFLSAYRLPDAVMFARTVPGVEKRVLPSGLDVAAALGSPLARDKLKKERPQLLTEIDKQRPLFKGDNVYADYLRCLGTLMERTEPDAPEFMKGEPWRIKTAQTALAGWAQMRHTWALQAKNHTDYLSDTERCDGFIEPVPEFYGSLNKLVEDTTAILKEAGALTDDEGAVLKEFAEEFRAAEELAKKVAVPKLDPRSLTQKERDLVLKFAPELDGRWDLPEKERITDNPLAEFTDAVAEYRKFAGPPGSPDGYKFLASYLGHRAGRNARHWERLAKVCGKLETLAHKQLRQVPFTADEKAFIRDYGKSLAAIMLYGGSSWLRPRDDAMRVVDVFSGNGRHLHVGIARPRIMWVLYPTKNGEVLCSGAIVPYAEFTSANRLTDGDWKALLDSPRKPAVPAWAQPVVPPERGTGNR</sequence>
<dbReference type="InterPro" id="IPR022601">
    <property type="entry name" value="DUF3160"/>
</dbReference>
<dbReference type="Proteomes" id="UP000245802">
    <property type="component" value="Chromosome"/>
</dbReference>
<keyword evidence="2" id="KW-1185">Reference proteome</keyword>
<organism evidence="1 2">
    <name type="scientific">Gemmata obscuriglobus</name>
    <dbReference type="NCBI Taxonomy" id="114"/>
    <lineage>
        <taxon>Bacteria</taxon>
        <taxon>Pseudomonadati</taxon>
        <taxon>Planctomycetota</taxon>
        <taxon>Planctomycetia</taxon>
        <taxon>Gemmatales</taxon>
        <taxon>Gemmataceae</taxon>
        <taxon>Gemmata</taxon>
    </lineage>
</organism>
<dbReference type="OrthoDB" id="222260at2"/>
<dbReference type="EMBL" id="CP025958">
    <property type="protein sequence ID" value="AWM39530.1"/>
    <property type="molecule type" value="Genomic_DNA"/>
</dbReference>
<dbReference type="SMART" id="SM01325">
    <property type="entry name" value="DUF3160"/>
    <property type="match status" value="1"/>
</dbReference>
<evidence type="ECO:0000313" key="1">
    <source>
        <dbReference type="EMBL" id="AWM39530.1"/>
    </source>
</evidence>